<reference evidence="1 2" key="1">
    <citation type="journal article" date="2014" name="PLoS Genet.">
        <title>Phylogenetically driven sequencing of extremely halophilic archaea reveals strategies for static and dynamic osmo-response.</title>
        <authorList>
            <person name="Becker E.A."/>
            <person name="Seitzer P.M."/>
            <person name="Tritt A."/>
            <person name="Larsen D."/>
            <person name="Krusor M."/>
            <person name="Yao A.I."/>
            <person name="Wu D."/>
            <person name="Madern D."/>
            <person name="Eisen J.A."/>
            <person name="Darling A.E."/>
            <person name="Facciotti M.T."/>
        </authorList>
    </citation>
    <scope>NUCLEOTIDE SEQUENCE [LARGE SCALE GENOMIC DNA]</scope>
    <source>
        <strain evidence="1 2">100A6</strain>
    </source>
</reference>
<evidence type="ECO:0000313" key="1">
    <source>
        <dbReference type="EMBL" id="EMA38484.1"/>
    </source>
</evidence>
<organism evidence="1 2">
    <name type="scientific">Halococcus hamelinensis 100A6</name>
    <dbReference type="NCBI Taxonomy" id="1132509"/>
    <lineage>
        <taxon>Archaea</taxon>
        <taxon>Methanobacteriati</taxon>
        <taxon>Methanobacteriota</taxon>
        <taxon>Stenosarchaea group</taxon>
        <taxon>Halobacteria</taxon>
        <taxon>Halobacteriales</taxon>
        <taxon>Halococcaceae</taxon>
        <taxon>Halococcus</taxon>
    </lineage>
</organism>
<dbReference type="PATRIC" id="fig|1132509.6.peg.2264"/>
<protein>
    <submittedName>
        <fullName evidence="1">Uncharacterized protein</fullName>
    </submittedName>
</protein>
<dbReference type="EMBL" id="AOMB01000030">
    <property type="protein sequence ID" value="EMA38484.1"/>
    <property type="molecule type" value="Genomic_DNA"/>
</dbReference>
<sequence length="78" mass="9100">MNIGRAERWWLVTIDQTERAEIYAEEKHPSERAIAAVARREGVGVDELHSSEVRVRDGRVEVVVRRRDQQLRYGLNSQ</sequence>
<comment type="caution">
    <text evidence="1">The sequence shown here is derived from an EMBL/GenBank/DDBJ whole genome shotgun (WGS) entry which is preliminary data.</text>
</comment>
<gene>
    <name evidence="1" type="ORF">C447_10027</name>
</gene>
<keyword evidence="2" id="KW-1185">Reference proteome</keyword>
<dbReference type="Proteomes" id="UP000011566">
    <property type="component" value="Unassembled WGS sequence"/>
</dbReference>
<accession>M0M1M5</accession>
<dbReference type="RefSeq" id="WP_007693432.1">
    <property type="nucleotide sequence ID" value="NZ_AOMB01000030.1"/>
</dbReference>
<dbReference type="AlphaFoldDB" id="M0M1M5"/>
<name>M0M1M5_9EURY</name>
<proteinExistence type="predicted"/>
<evidence type="ECO:0000313" key="2">
    <source>
        <dbReference type="Proteomes" id="UP000011566"/>
    </source>
</evidence>